<feature type="transmembrane region" description="Helical" evidence="2">
    <location>
        <begin position="12"/>
        <end position="36"/>
    </location>
</feature>
<keyword evidence="4" id="KW-1185">Reference proteome</keyword>
<evidence type="ECO:0000313" key="4">
    <source>
        <dbReference type="Proteomes" id="UP001201163"/>
    </source>
</evidence>
<proteinExistence type="predicted"/>
<accession>A0AAD4LAC3</accession>
<feature type="transmembrane region" description="Helical" evidence="2">
    <location>
        <begin position="127"/>
        <end position="152"/>
    </location>
</feature>
<feature type="transmembrane region" description="Helical" evidence="2">
    <location>
        <begin position="214"/>
        <end position="235"/>
    </location>
</feature>
<keyword evidence="2" id="KW-1133">Transmembrane helix</keyword>
<feature type="region of interest" description="Disordered" evidence="1">
    <location>
        <begin position="280"/>
        <end position="325"/>
    </location>
</feature>
<comment type="caution">
    <text evidence="3">The sequence shown here is derived from an EMBL/GenBank/DDBJ whole genome shotgun (WGS) entry which is preliminary data.</text>
</comment>
<keyword evidence="2" id="KW-0472">Membrane</keyword>
<feature type="transmembrane region" description="Helical" evidence="2">
    <location>
        <begin position="87"/>
        <end position="106"/>
    </location>
</feature>
<name>A0AAD4LAC3_9AGAM</name>
<evidence type="ECO:0000313" key="3">
    <source>
        <dbReference type="EMBL" id="KAH8983628.1"/>
    </source>
</evidence>
<dbReference type="EMBL" id="JAKELL010000086">
    <property type="protein sequence ID" value="KAH8983628.1"/>
    <property type="molecule type" value="Genomic_DNA"/>
</dbReference>
<dbReference type="AlphaFoldDB" id="A0AAD4LAC3"/>
<sequence>MAVAISFSSSELLALCFESVLYGVYLVLFVGCIKVLISKRRRRSGGNIRLVLISSTLFVLITWHEVIDAIRLYMAYKRSETTTGADLYYAHVASMLSLMKTSVYLVETLASDLFILYRCYVVWNASLAIIALPVLLYLADMGTGIAAVYGLSQIEKKQDLVFALEQERITNSFFSCTLAVNSVCTGLIAYRIWRTQRQTRDAKMGSNLTHVSVIVIESGAIYLTILACNVAAYVLKSNLFNIFLDMTSPIIGIVFSLIIVRVGLGISSEDTRRTMQSISFSMPSKTSGGNSSRSNGPIVFRSTTTTQFTDGRGSENTYKVNESQGSLKIDVDTESSISSP</sequence>
<organism evidence="3 4">
    <name type="scientific">Lactarius akahatsu</name>
    <dbReference type="NCBI Taxonomy" id="416441"/>
    <lineage>
        <taxon>Eukaryota</taxon>
        <taxon>Fungi</taxon>
        <taxon>Dikarya</taxon>
        <taxon>Basidiomycota</taxon>
        <taxon>Agaricomycotina</taxon>
        <taxon>Agaricomycetes</taxon>
        <taxon>Russulales</taxon>
        <taxon>Russulaceae</taxon>
        <taxon>Lactarius</taxon>
    </lineage>
</organism>
<gene>
    <name evidence="3" type="ORF">EDB92DRAFT_1559462</name>
</gene>
<reference evidence="3" key="1">
    <citation type="submission" date="2022-01" db="EMBL/GenBank/DDBJ databases">
        <title>Comparative genomics reveals a dynamic genome evolution in the ectomycorrhizal milk-cap (Lactarius) mushrooms.</title>
        <authorList>
            <consortium name="DOE Joint Genome Institute"/>
            <person name="Lebreton A."/>
            <person name="Tang N."/>
            <person name="Kuo A."/>
            <person name="LaButti K."/>
            <person name="Drula E."/>
            <person name="Barry K."/>
            <person name="Clum A."/>
            <person name="Lipzen A."/>
            <person name="Mousain D."/>
            <person name="Ng V."/>
            <person name="Wang R."/>
            <person name="Wang X."/>
            <person name="Dai Y."/>
            <person name="Henrissat B."/>
            <person name="Grigoriev I.V."/>
            <person name="Guerin-Laguette A."/>
            <person name="Yu F."/>
            <person name="Martin F.M."/>
        </authorList>
    </citation>
    <scope>NUCLEOTIDE SEQUENCE</scope>
    <source>
        <strain evidence="3">QP</strain>
    </source>
</reference>
<dbReference type="Proteomes" id="UP001201163">
    <property type="component" value="Unassembled WGS sequence"/>
</dbReference>
<feature type="transmembrane region" description="Helical" evidence="2">
    <location>
        <begin position="247"/>
        <end position="266"/>
    </location>
</feature>
<feature type="transmembrane region" description="Helical" evidence="2">
    <location>
        <begin position="172"/>
        <end position="193"/>
    </location>
</feature>
<keyword evidence="2" id="KW-0812">Transmembrane</keyword>
<protein>
    <submittedName>
        <fullName evidence="3">Uncharacterized protein</fullName>
    </submittedName>
</protein>
<evidence type="ECO:0000256" key="2">
    <source>
        <dbReference type="SAM" id="Phobius"/>
    </source>
</evidence>
<evidence type="ECO:0000256" key="1">
    <source>
        <dbReference type="SAM" id="MobiDB-lite"/>
    </source>
</evidence>
<feature type="transmembrane region" description="Helical" evidence="2">
    <location>
        <begin position="48"/>
        <end position="67"/>
    </location>
</feature>